<dbReference type="FunFam" id="1.25.40.10:FF:000348">
    <property type="entry name" value="Pentatricopeptide repeat-containing protein chloroplastic"/>
    <property type="match status" value="1"/>
</dbReference>
<feature type="repeat" description="PPR" evidence="2">
    <location>
        <begin position="340"/>
        <end position="375"/>
    </location>
</feature>
<dbReference type="PROSITE" id="PS51375">
    <property type="entry name" value="PPR"/>
    <property type="match status" value="4"/>
</dbReference>
<dbReference type="InterPro" id="IPR046960">
    <property type="entry name" value="PPR_At4g14850-like_plant"/>
</dbReference>
<evidence type="ECO:0000313" key="4">
    <source>
        <dbReference type="Proteomes" id="UP000233837"/>
    </source>
</evidence>
<reference evidence="3 4" key="1">
    <citation type="journal article" date="2016" name="Sci. Rep.">
        <title>The Dendrobium catenatum Lindl. genome sequence provides insights into polysaccharide synthase, floral development and adaptive evolution.</title>
        <authorList>
            <person name="Zhang G.Q."/>
            <person name="Xu Q."/>
            <person name="Bian C."/>
            <person name="Tsai W.C."/>
            <person name="Yeh C.M."/>
            <person name="Liu K.W."/>
            <person name="Yoshida K."/>
            <person name="Zhang L.S."/>
            <person name="Chang S.B."/>
            <person name="Chen F."/>
            <person name="Shi Y."/>
            <person name="Su Y.Y."/>
            <person name="Zhang Y.Q."/>
            <person name="Chen L.J."/>
            <person name="Yin Y."/>
            <person name="Lin M."/>
            <person name="Huang H."/>
            <person name="Deng H."/>
            <person name="Wang Z.W."/>
            <person name="Zhu S.L."/>
            <person name="Zhao X."/>
            <person name="Deng C."/>
            <person name="Niu S.C."/>
            <person name="Huang J."/>
            <person name="Wang M."/>
            <person name="Liu G.H."/>
            <person name="Yang H.J."/>
            <person name="Xiao X.J."/>
            <person name="Hsiao Y.Y."/>
            <person name="Wu W.L."/>
            <person name="Chen Y.Y."/>
            <person name="Mitsuda N."/>
            <person name="Ohme-Takagi M."/>
            <person name="Luo Y.B."/>
            <person name="Van de Peer Y."/>
            <person name="Liu Z.J."/>
        </authorList>
    </citation>
    <scope>NUCLEOTIDE SEQUENCE [LARGE SCALE GENOMIC DNA]</scope>
    <source>
        <tissue evidence="3">The whole plant</tissue>
    </source>
</reference>
<evidence type="ECO:0000313" key="3">
    <source>
        <dbReference type="EMBL" id="PKU74207.1"/>
    </source>
</evidence>
<proteinExistence type="predicted"/>
<dbReference type="Pfam" id="PF01535">
    <property type="entry name" value="PPR"/>
    <property type="match status" value="3"/>
</dbReference>
<feature type="repeat" description="PPR" evidence="2">
    <location>
        <begin position="202"/>
        <end position="236"/>
    </location>
</feature>
<dbReference type="PANTHER" id="PTHR47926">
    <property type="entry name" value="PENTATRICOPEPTIDE REPEAT-CONTAINING PROTEIN"/>
    <property type="match status" value="1"/>
</dbReference>
<sequence length="483" mass="53950">MPWIKALSLHHLPILHFRGLQQYCSSNQEQHLLSLLHRHPQLRPSLQLHSYLVTSGLHRHSISRSGILLWNTLIYRYSLGSSPLKALNIYQHMLAFCAADLPTDSFTFSFLIKACAAASLVSPSGVQLHSLVLKNGFAFDVYVHTALLNMYSCYGSIDNAHKVFDEMPARSLVSWNAMITGFSKWGEMEMAMSVFAQMPNRNVISWTGLIDGYTRTKKPEEAVNLFREMAVQGISPSEITVLVIIPAITNLGALDIGKTLHAYCVKGGIDLLDIRIQNSLIDMYAKCGSIENSVQVFEQMGGRSNLISWTSIISGFAMHGMAKEAVLFFEKMGREKIKPNRVTFLSLLNACSHGGLVEEGVRFFTLMVNGYGVEPEMKHYSCLIDMLGRAGKLREAEEVIAGLQVEVNSVVWRTLLGCCSKHGEIEMGERVLRRIMELEREFGGDYVVFSNMLTEAGRFVDAETVRRLLDDRNAVKIPGLSHG</sequence>
<dbReference type="Pfam" id="PF13041">
    <property type="entry name" value="PPR_2"/>
    <property type="match status" value="2"/>
</dbReference>
<name>A0A2I0WEX7_9ASPA</name>
<accession>A0A2I0WEX7</accession>
<dbReference type="OrthoDB" id="185373at2759"/>
<dbReference type="GO" id="GO:0009451">
    <property type="term" value="P:RNA modification"/>
    <property type="evidence" value="ECO:0007669"/>
    <property type="project" value="InterPro"/>
</dbReference>
<dbReference type="AlphaFoldDB" id="A0A2I0WEX7"/>
<dbReference type="InterPro" id="IPR002885">
    <property type="entry name" value="PPR_rpt"/>
</dbReference>
<dbReference type="Gene3D" id="1.25.40.10">
    <property type="entry name" value="Tetratricopeptide repeat domain"/>
    <property type="match status" value="2"/>
</dbReference>
<dbReference type="InterPro" id="IPR046848">
    <property type="entry name" value="E_motif"/>
</dbReference>
<dbReference type="GO" id="GO:0003723">
    <property type="term" value="F:RNA binding"/>
    <property type="evidence" value="ECO:0007669"/>
    <property type="project" value="InterPro"/>
</dbReference>
<dbReference type="FunFam" id="1.25.40.10:FF:001213">
    <property type="entry name" value="Pentatricopeptide repeat-containing protein, mitochondrial"/>
    <property type="match status" value="1"/>
</dbReference>
<evidence type="ECO:0000256" key="2">
    <source>
        <dbReference type="PROSITE-ProRule" id="PRU00708"/>
    </source>
</evidence>
<protein>
    <submittedName>
        <fullName evidence="3">Pentatricopeptide repeat-containing protein</fullName>
    </submittedName>
</protein>
<dbReference type="EMBL" id="KZ502681">
    <property type="protein sequence ID" value="PKU74207.1"/>
    <property type="molecule type" value="Genomic_DNA"/>
</dbReference>
<dbReference type="PANTHER" id="PTHR47926:SF460">
    <property type="entry name" value="OS01G0815900 PROTEIN"/>
    <property type="match status" value="1"/>
</dbReference>
<evidence type="ECO:0000256" key="1">
    <source>
        <dbReference type="ARBA" id="ARBA00022737"/>
    </source>
</evidence>
<reference evidence="3 4" key="2">
    <citation type="journal article" date="2017" name="Nature">
        <title>The Apostasia genome and the evolution of orchids.</title>
        <authorList>
            <person name="Zhang G.Q."/>
            <person name="Liu K.W."/>
            <person name="Li Z."/>
            <person name="Lohaus R."/>
            <person name="Hsiao Y.Y."/>
            <person name="Niu S.C."/>
            <person name="Wang J.Y."/>
            <person name="Lin Y.C."/>
            <person name="Xu Q."/>
            <person name="Chen L.J."/>
            <person name="Yoshida K."/>
            <person name="Fujiwara S."/>
            <person name="Wang Z.W."/>
            <person name="Zhang Y.Q."/>
            <person name="Mitsuda N."/>
            <person name="Wang M."/>
            <person name="Liu G.H."/>
            <person name="Pecoraro L."/>
            <person name="Huang H.X."/>
            <person name="Xiao X.J."/>
            <person name="Lin M."/>
            <person name="Wu X.Y."/>
            <person name="Wu W.L."/>
            <person name="Chen Y.Y."/>
            <person name="Chang S.B."/>
            <person name="Sakamoto S."/>
            <person name="Ohme-Takagi M."/>
            <person name="Yagi M."/>
            <person name="Zeng S.J."/>
            <person name="Shen C.Y."/>
            <person name="Yeh C.M."/>
            <person name="Luo Y.B."/>
            <person name="Tsai W.C."/>
            <person name="Van de Peer Y."/>
            <person name="Liu Z.J."/>
        </authorList>
    </citation>
    <scope>NUCLEOTIDE SEQUENCE [LARGE SCALE GENOMIC DNA]</scope>
    <source>
        <tissue evidence="3">The whole plant</tissue>
    </source>
</reference>
<gene>
    <name evidence="3" type="primary">PCMP-E25</name>
    <name evidence="3" type="ORF">MA16_Dca019763</name>
</gene>
<dbReference type="Proteomes" id="UP000233837">
    <property type="component" value="Unassembled WGS sequence"/>
</dbReference>
<feature type="repeat" description="PPR" evidence="2">
    <location>
        <begin position="305"/>
        <end position="339"/>
    </location>
</feature>
<dbReference type="InterPro" id="IPR011990">
    <property type="entry name" value="TPR-like_helical_dom_sf"/>
</dbReference>
<keyword evidence="1" id="KW-0677">Repeat</keyword>
<keyword evidence="4" id="KW-1185">Reference proteome</keyword>
<organism evidence="3 4">
    <name type="scientific">Dendrobium catenatum</name>
    <dbReference type="NCBI Taxonomy" id="906689"/>
    <lineage>
        <taxon>Eukaryota</taxon>
        <taxon>Viridiplantae</taxon>
        <taxon>Streptophyta</taxon>
        <taxon>Embryophyta</taxon>
        <taxon>Tracheophyta</taxon>
        <taxon>Spermatophyta</taxon>
        <taxon>Magnoliopsida</taxon>
        <taxon>Liliopsida</taxon>
        <taxon>Asparagales</taxon>
        <taxon>Orchidaceae</taxon>
        <taxon>Epidendroideae</taxon>
        <taxon>Malaxideae</taxon>
        <taxon>Dendrobiinae</taxon>
        <taxon>Dendrobium</taxon>
    </lineage>
</organism>
<dbReference type="NCBIfam" id="TIGR00756">
    <property type="entry name" value="PPR"/>
    <property type="match status" value="4"/>
</dbReference>
<feature type="repeat" description="PPR" evidence="2">
    <location>
        <begin position="171"/>
        <end position="201"/>
    </location>
</feature>
<dbReference type="Pfam" id="PF20431">
    <property type="entry name" value="E_motif"/>
    <property type="match status" value="1"/>
</dbReference>